<dbReference type="AlphaFoldDB" id="A0A3P8ZU82"/>
<sequence>MDTEYLKGCMGKCLIEGLAEVVERRPMDPIEFLAHWIYKYKENMNNQEIRKAFRLQLEQEKQKAIEEAEHHRQMKEEECKIMGQAPEEPKETKEVMEQPAISPSATVFERPKKFNPPKLAAVIEGEDGVTDEPDEIEIIEPAKSTQVEPTSEPENNDFRPDNTLSGEGQTGEPQEMQIPSSPDHQGQETDKPITRDAIEATLEAVTSEGDDVSGDVTRPEEDAEMALEHTTPKDEREEEEDEDE</sequence>
<organism evidence="12 13">
    <name type="scientific">Esox lucius</name>
    <name type="common">Northern pike</name>
    <dbReference type="NCBI Taxonomy" id="8010"/>
    <lineage>
        <taxon>Eukaryota</taxon>
        <taxon>Metazoa</taxon>
        <taxon>Chordata</taxon>
        <taxon>Craniata</taxon>
        <taxon>Vertebrata</taxon>
        <taxon>Euteleostomi</taxon>
        <taxon>Actinopterygii</taxon>
        <taxon>Neopterygii</taxon>
        <taxon>Teleostei</taxon>
        <taxon>Protacanthopterygii</taxon>
        <taxon>Esociformes</taxon>
        <taxon>Esocidae</taxon>
        <taxon>Esox</taxon>
    </lineage>
</organism>
<dbReference type="PANTHER" id="PTHR23356">
    <property type="entry name" value="DPY30-RELATED"/>
    <property type="match status" value="1"/>
</dbReference>
<comment type="similarity">
    <text evidence="2">Belongs to the dpy-30 family.</text>
</comment>
<evidence type="ECO:0000256" key="7">
    <source>
        <dbReference type="ARBA" id="ARBA00023273"/>
    </source>
</evidence>
<dbReference type="RefSeq" id="XP_019902373.1">
    <property type="nucleotide sequence ID" value="XM_020046814.2"/>
</dbReference>
<evidence type="ECO:0000313" key="12">
    <source>
        <dbReference type="Ensembl" id="ENSELUP00000032161.2"/>
    </source>
</evidence>
<feature type="region of interest" description="Disordered" evidence="11">
    <location>
        <begin position="123"/>
        <end position="244"/>
    </location>
</feature>
<dbReference type="Bgee" id="ENSELUG00000009968">
    <property type="expression patterns" value="Expressed in brain and 8 other cell types or tissues"/>
</dbReference>
<evidence type="ECO:0000256" key="3">
    <source>
        <dbReference type="ARBA" id="ARBA00022490"/>
    </source>
</evidence>
<feature type="compositionally biased region" description="Acidic residues" evidence="11">
    <location>
        <begin position="124"/>
        <end position="138"/>
    </location>
</feature>
<protein>
    <recommendedName>
        <fullName evidence="10">DPY30 domain-containing protein 1</fullName>
    </recommendedName>
</protein>
<dbReference type="GeneID" id="105006861"/>
<keyword evidence="4" id="KW-0282">Flagellum</keyword>
<dbReference type="PANTHER" id="PTHR23356:SF16">
    <property type="entry name" value="DPY30 DOMAIN CONTAINING 2"/>
    <property type="match status" value="1"/>
</dbReference>
<feature type="compositionally biased region" description="Polar residues" evidence="11">
    <location>
        <begin position="143"/>
        <end position="153"/>
    </location>
</feature>
<feature type="compositionally biased region" description="Basic and acidic residues" evidence="11">
    <location>
        <begin position="226"/>
        <end position="235"/>
    </location>
</feature>
<keyword evidence="7" id="KW-0966">Cell projection</keyword>
<evidence type="ECO:0000313" key="13">
    <source>
        <dbReference type="Proteomes" id="UP000265140"/>
    </source>
</evidence>
<dbReference type="Proteomes" id="UP000265140">
    <property type="component" value="Chromosome 5"/>
</dbReference>
<dbReference type="Pfam" id="PF05186">
    <property type="entry name" value="Dpy-30"/>
    <property type="match status" value="1"/>
</dbReference>
<dbReference type="InterPro" id="IPR037856">
    <property type="entry name" value="Sdc1/DPY30"/>
</dbReference>
<dbReference type="Gene3D" id="1.20.890.10">
    <property type="entry name" value="cAMP-dependent protein kinase regulatory subunit, dimerization-anchoring domain"/>
    <property type="match status" value="1"/>
</dbReference>
<dbReference type="CDD" id="cd22966">
    <property type="entry name" value="DD_DYDC-like"/>
    <property type="match status" value="1"/>
</dbReference>
<feature type="compositionally biased region" description="Basic and acidic residues" evidence="11">
    <location>
        <begin position="185"/>
        <end position="198"/>
    </location>
</feature>
<evidence type="ECO:0000256" key="2">
    <source>
        <dbReference type="ARBA" id="ARBA00010849"/>
    </source>
</evidence>
<dbReference type="GO" id="GO:0048188">
    <property type="term" value="C:Set1C/COMPASS complex"/>
    <property type="evidence" value="ECO:0007669"/>
    <property type="project" value="InterPro"/>
</dbReference>
<keyword evidence="3" id="KW-0963">Cytoplasm</keyword>
<dbReference type="Ensembl" id="ENSELUT00000003923.3">
    <property type="protein sequence ID" value="ENSELUP00000032161.2"/>
    <property type="gene ID" value="ENSELUG00000009968.3"/>
</dbReference>
<accession>A0A3P8ZU82</accession>
<keyword evidence="6" id="KW-0206">Cytoskeleton</keyword>
<comment type="subunit">
    <text evidence="9">Component of the axonemal radial spoke complex 1 (RS1), at least composed of spoke head proteins RSPH1, RSPH3, RSPH9 and the cilia-specific component RSPH4A or sperm-specific component RSPH6A, spoke stalk proteins RSPH14, DNAJB13, DYDC1, ROPN1L and NME5, and the anchor protein IQUB. Interacts with SH3GL3.</text>
</comment>
<dbReference type="InterPro" id="IPR049630">
    <property type="entry name" value="DYDC-like_DD"/>
</dbReference>
<dbReference type="STRING" id="8010.ENSELUP00000032161"/>
<dbReference type="CTD" id="84332"/>
<evidence type="ECO:0000256" key="5">
    <source>
        <dbReference type="ARBA" id="ARBA00023069"/>
    </source>
</evidence>
<comment type="subcellular location">
    <subcellularLocation>
        <location evidence="1">Cytoplasm</location>
        <location evidence="1">Cytoskeleton</location>
        <location evidence="1">Flagellum axoneme</location>
    </subcellularLocation>
</comment>
<dbReference type="OrthoDB" id="432281at2759"/>
<dbReference type="GeneTree" id="ENSGT00940000167117"/>
<evidence type="ECO:0000256" key="4">
    <source>
        <dbReference type="ARBA" id="ARBA00022846"/>
    </source>
</evidence>
<dbReference type="InterPro" id="IPR007858">
    <property type="entry name" value="Dpy-30_motif"/>
</dbReference>
<keyword evidence="13" id="KW-1185">Reference proteome</keyword>
<name>A0A3P8ZU82_ESOLU</name>
<comment type="function">
    <text evidence="8">Functions as part of axonemal radial spoke complexes that play an important part in the motility of sperm and cilia. Plays a crucial role during acrosome biogenesis.</text>
</comment>
<reference evidence="12" key="2">
    <citation type="submission" date="2020-02" db="EMBL/GenBank/DDBJ databases">
        <title>Esox lucius (northern pike) genome, fEsoLuc1, primary haplotype.</title>
        <authorList>
            <person name="Myers G."/>
            <person name="Karagic N."/>
            <person name="Meyer A."/>
            <person name="Pippel M."/>
            <person name="Reichard M."/>
            <person name="Winkler S."/>
            <person name="Tracey A."/>
            <person name="Sims Y."/>
            <person name="Howe K."/>
            <person name="Rhie A."/>
            <person name="Formenti G."/>
            <person name="Durbin R."/>
            <person name="Fedrigo O."/>
            <person name="Jarvis E.D."/>
        </authorList>
    </citation>
    <scope>NUCLEOTIDE SEQUENCE [LARGE SCALE GENOMIC DNA]</scope>
</reference>
<evidence type="ECO:0000256" key="10">
    <source>
        <dbReference type="ARBA" id="ARBA00068754"/>
    </source>
</evidence>
<reference evidence="12" key="3">
    <citation type="submission" date="2025-08" db="UniProtKB">
        <authorList>
            <consortium name="Ensembl"/>
        </authorList>
    </citation>
    <scope>IDENTIFICATION</scope>
</reference>
<reference evidence="13" key="1">
    <citation type="journal article" date="2014" name="PLoS ONE">
        <title>The genome and linkage map of the northern pike (Esox lucius): conserved synteny revealed between the salmonid sister group and the Neoteleostei.</title>
        <authorList>
            <person name="Rondeau E.B."/>
            <person name="Minkley D.R."/>
            <person name="Leong J.S."/>
            <person name="Messmer A.M."/>
            <person name="Jantzen J.R."/>
            <person name="von Schalburg K.R."/>
            <person name="Lemon C."/>
            <person name="Bird N.H."/>
            <person name="Koop B.F."/>
        </authorList>
    </citation>
    <scope>NUCLEOTIDE SEQUENCE</scope>
</reference>
<keyword evidence="5" id="KW-0969">Cilium</keyword>
<dbReference type="OMA" id="KYKENMD"/>
<evidence type="ECO:0000256" key="6">
    <source>
        <dbReference type="ARBA" id="ARBA00023212"/>
    </source>
</evidence>
<proteinExistence type="inferred from homology"/>
<evidence type="ECO:0000256" key="8">
    <source>
        <dbReference type="ARBA" id="ARBA00058296"/>
    </source>
</evidence>
<evidence type="ECO:0000256" key="11">
    <source>
        <dbReference type="SAM" id="MobiDB-lite"/>
    </source>
</evidence>
<evidence type="ECO:0000256" key="1">
    <source>
        <dbReference type="ARBA" id="ARBA00004611"/>
    </source>
</evidence>
<evidence type="ECO:0000256" key="9">
    <source>
        <dbReference type="ARBA" id="ARBA00062391"/>
    </source>
</evidence>
<dbReference type="InParanoid" id="A0A3P8ZU82"/>
<dbReference type="FunFam" id="1.20.890.10:FF:000009">
    <property type="entry name" value="DPY30 domain-containing protein 1"/>
    <property type="match status" value="1"/>
</dbReference>
<reference evidence="12" key="4">
    <citation type="submission" date="2025-09" db="UniProtKB">
        <authorList>
            <consortium name="Ensembl"/>
        </authorList>
    </citation>
    <scope>IDENTIFICATION</scope>
</reference>